<dbReference type="HAMAP" id="MF_00054_B">
    <property type="entry name" value="EF_G_EF_2_B"/>
    <property type="match status" value="1"/>
</dbReference>
<dbReference type="GO" id="GO:0003924">
    <property type="term" value="F:GTPase activity"/>
    <property type="evidence" value="ECO:0007669"/>
    <property type="project" value="InterPro"/>
</dbReference>
<dbReference type="SMART" id="SM00889">
    <property type="entry name" value="EFG_IV"/>
    <property type="match status" value="1"/>
</dbReference>
<keyword evidence="3 9" id="KW-0963">Cytoplasm</keyword>
<dbReference type="PRINTS" id="PR00315">
    <property type="entry name" value="ELONGATNFCT"/>
</dbReference>
<evidence type="ECO:0000313" key="11">
    <source>
        <dbReference type="EMBL" id="MBC2604736.1"/>
    </source>
</evidence>
<dbReference type="FunFam" id="2.40.30.10:FF:000006">
    <property type="entry name" value="Elongation factor G"/>
    <property type="match status" value="1"/>
</dbReference>
<accession>A0A7X1B321</accession>
<dbReference type="CDD" id="cd01434">
    <property type="entry name" value="EFG_mtEFG1_IV"/>
    <property type="match status" value="1"/>
</dbReference>
<dbReference type="GO" id="GO:0005525">
    <property type="term" value="F:GTP binding"/>
    <property type="evidence" value="ECO:0007669"/>
    <property type="project" value="UniProtKB-UniRule"/>
</dbReference>
<dbReference type="InterPro" id="IPR041095">
    <property type="entry name" value="EFG_II"/>
</dbReference>
<dbReference type="FunFam" id="3.30.70.240:FF:000001">
    <property type="entry name" value="Elongation factor G"/>
    <property type="match status" value="1"/>
</dbReference>
<dbReference type="InterPro" id="IPR009000">
    <property type="entry name" value="Transl_B-barrel_sf"/>
</dbReference>
<dbReference type="CDD" id="cd03713">
    <property type="entry name" value="EFG_mtEFG_C"/>
    <property type="match status" value="1"/>
</dbReference>
<dbReference type="InterPro" id="IPR020568">
    <property type="entry name" value="Ribosomal_Su5_D2-typ_SF"/>
</dbReference>
<keyword evidence="7 9" id="KW-0342">GTP-binding</keyword>
<dbReference type="InterPro" id="IPR031157">
    <property type="entry name" value="G_TR_CS"/>
</dbReference>
<dbReference type="Pfam" id="PF03144">
    <property type="entry name" value="GTP_EFTU_D2"/>
    <property type="match status" value="1"/>
</dbReference>
<comment type="function">
    <text evidence="8 9">Catalyzes the GTP-dependent ribosomal translocation step during translation elongation. During this step, the ribosome changes from the pre-translocational (PRE) to the post-translocational (POST) state as the newly formed A-site-bound peptidyl-tRNA and P-site-bound deacylated tRNA move to the P and E sites, respectively. Catalyzes the coordinated movement of the two tRNA molecules, the mRNA and conformational changes in the ribosome.</text>
</comment>
<dbReference type="Pfam" id="PF00009">
    <property type="entry name" value="GTP_EFTU"/>
    <property type="match status" value="1"/>
</dbReference>
<dbReference type="GO" id="GO:0005737">
    <property type="term" value="C:cytoplasm"/>
    <property type="evidence" value="ECO:0007669"/>
    <property type="project" value="UniProtKB-SubCell"/>
</dbReference>
<dbReference type="Gene3D" id="3.30.70.240">
    <property type="match status" value="1"/>
</dbReference>
<evidence type="ECO:0000256" key="7">
    <source>
        <dbReference type="ARBA" id="ARBA00023134"/>
    </source>
</evidence>
<dbReference type="NCBIfam" id="TIGR00231">
    <property type="entry name" value="small_GTP"/>
    <property type="match status" value="1"/>
</dbReference>
<dbReference type="FunFam" id="3.30.230.10:FF:000003">
    <property type="entry name" value="Elongation factor G"/>
    <property type="match status" value="1"/>
</dbReference>
<dbReference type="GO" id="GO:0032790">
    <property type="term" value="P:ribosome disassembly"/>
    <property type="evidence" value="ECO:0007669"/>
    <property type="project" value="TreeGrafter"/>
</dbReference>
<comment type="subcellular location">
    <subcellularLocation>
        <location evidence="9">Cytoplasm</location>
    </subcellularLocation>
</comment>
<dbReference type="CDD" id="cd16262">
    <property type="entry name" value="EFG_III"/>
    <property type="match status" value="1"/>
</dbReference>
<organism evidence="11 12">
    <name type="scientific">Pelagicoccus albus</name>
    <dbReference type="NCBI Taxonomy" id="415222"/>
    <lineage>
        <taxon>Bacteria</taxon>
        <taxon>Pseudomonadati</taxon>
        <taxon>Verrucomicrobiota</taxon>
        <taxon>Opitutia</taxon>
        <taxon>Puniceicoccales</taxon>
        <taxon>Pelagicoccaceae</taxon>
        <taxon>Pelagicoccus</taxon>
    </lineage>
</organism>
<dbReference type="InterPro" id="IPR047872">
    <property type="entry name" value="EFG_IV"/>
</dbReference>
<keyword evidence="5 9" id="KW-0251">Elongation factor</keyword>
<dbReference type="InterPro" id="IPR000795">
    <property type="entry name" value="T_Tr_GTP-bd_dom"/>
</dbReference>
<reference evidence="11 12" key="1">
    <citation type="submission" date="2020-07" db="EMBL/GenBank/DDBJ databases">
        <authorList>
            <person name="Feng X."/>
        </authorList>
    </citation>
    <scope>NUCLEOTIDE SEQUENCE [LARGE SCALE GENOMIC DNA]</scope>
    <source>
        <strain evidence="11 12">JCM23202</strain>
    </source>
</reference>
<keyword evidence="4 9" id="KW-0547">Nucleotide-binding</keyword>
<dbReference type="Pfam" id="PF14492">
    <property type="entry name" value="EFG_III"/>
    <property type="match status" value="1"/>
</dbReference>
<comment type="caution">
    <text evidence="11">The sequence shown here is derived from an EMBL/GenBank/DDBJ whole genome shotgun (WGS) entry which is preliminary data.</text>
</comment>
<feature type="binding site" evidence="9">
    <location>
        <begin position="140"/>
        <end position="143"/>
    </location>
    <ligand>
        <name>GTP</name>
        <dbReference type="ChEBI" id="CHEBI:37565"/>
    </ligand>
</feature>
<evidence type="ECO:0000256" key="8">
    <source>
        <dbReference type="ARBA" id="ARBA00024731"/>
    </source>
</evidence>
<dbReference type="PANTHER" id="PTHR43261:SF5">
    <property type="entry name" value="ELONGATION FACTOR G 1"/>
    <property type="match status" value="1"/>
</dbReference>
<dbReference type="Pfam" id="PF00679">
    <property type="entry name" value="EFG_C"/>
    <property type="match status" value="1"/>
</dbReference>
<dbReference type="SUPFAM" id="SSF50447">
    <property type="entry name" value="Translation proteins"/>
    <property type="match status" value="1"/>
</dbReference>
<dbReference type="SUPFAM" id="SSF54211">
    <property type="entry name" value="Ribosomal protein S5 domain 2-like"/>
    <property type="match status" value="1"/>
</dbReference>
<feature type="binding site" evidence="9">
    <location>
        <begin position="86"/>
        <end position="90"/>
    </location>
    <ligand>
        <name>GTP</name>
        <dbReference type="ChEBI" id="CHEBI:37565"/>
    </ligand>
</feature>
<dbReference type="NCBIfam" id="NF009381">
    <property type="entry name" value="PRK12740.1-5"/>
    <property type="match status" value="1"/>
</dbReference>
<dbReference type="Pfam" id="PF03764">
    <property type="entry name" value="EFG_IV"/>
    <property type="match status" value="1"/>
</dbReference>
<dbReference type="CDD" id="cd04088">
    <property type="entry name" value="EFG_mtEFG_II"/>
    <property type="match status" value="1"/>
</dbReference>
<evidence type="ECO:0000256" key="4">
    <source>
        <dbReference type="ARBA" id="ARBA00022741"/>
    </source>
</evidence>
<dbReference type="InterPro" id="IPR014721">
    <property type="entry name" value="Ribsml_uS5_D2-typ_fold_subgr"/>
</dbReference>
<evidence type="ECO:0000256" key="1">
    <source>
        <dbReference type="ARBA" id="ARBA00005870"/>
    </source>
</evidence>
<name>A0A7X1B321_9BACT</name>
<protein>
    <recommendedName>
        <fullName evidence="2 9">Elongation factor G</fullName>
        <shortName evidence="9">EF-G</shortName>
    </recommendedName>
</protein>
<dbReference type="InterPro" id="IPR009022">
    <property type="entry name" value="EFG_III"/>
</dbReference>
<evidence type="ECO:0000256" key="9">
    <source>
        <dbReference type="HAMAP-Rule" id="MF_00054"/>
    </source>
</evidence>
<evidence type="ECO:0000256" key="6">
    <source>
        <dbReference type="ARBA" id="ARBA00022917"/>
    </source>
</evidence>
<comment type="similarity">
    <text evidence="1 9">Belongs to the TRAFAC class translation factor GTPase superfamily. Classic translation factor GTPase family. EF-G/EF-2 subfamily.</text>
</comment>
<dbReference type="EMBL" id="JACHVC010000001">
    <property type="protein sequence ID" value="MBC2604736.1"/>
    <property type="molecule type" value="Genomic_DNA"/>
</dbReference>
<feature type="binding site" evidence="9">
    <location>
        <begin position="15"/>
        <end position="22"/>
    </location>
    <ligand>
        <name>GTP</name>
        <dbReference type="ChEBI" id="CHEBI:37565"/>
    </ligand>
</feature>
<dbReference type="SUPFAM" id="SSF54980">
    <property type="entry name" value="EF-G C-terminal domain-like"/>
    <property type="match status" value="2"/>
</dbReference>
<feature type="domain" description="Tr-type G" evidence="10">
    <location>
        <begin position="6"/>
        <end position="288"/>
    </location>
</feature>
<dbReference type="PROSITE" id="PS00301">
    <property type="entry name" value="G_TR_1"/>
    <property type="match status" value="1"/>
</dbReference>
<evidence type="ECO:0000256" key="2">
    <source>
        <dbReference type="ARBA" id="ARBA00017872"/>
    </source>
</evidence>
<dbReference type="RefSeq" id="WP_185658624.1">
    <property type="nucleotide sequence ID" value="NZ_CAWPOO010000001.1"/>
</dbReference>
<proteinExistence type="inferred from homology"/>
<dbReference type="Gene3D" id="3.30.70.870">
    <property type="entry name" value="Elongation Factor G (Translational Gtpase), domain 3"/>
    <property type="match status" value="1"/>
</dbReference>
<gene>
    <name evidence="9" type="primary">fusA</name>
    <name evidence="11" type="ORF">H5P27_01565</name>
</gene>
<dbReference type="SUPFAM" id="SSF52540">
    <property type="entry name" value="P-loop containing nucleoside triphosphate hydrolases"/>
    <property type="match status" value="1"/>
</dbReference>
<keyword evidence="6 9" id="KW-0648">Protein biosynthesis</keyword>
<evidence type="ECO:0000259" key="10">
    <source>
        <dbReference type="PROSITE" id="PS51722"/>
    </source>
</evidence>
<dbReference type="PROSITE" id="PS51722">
    <property type="entry name" value="G_TR_2"/>
    <property type="match status" value="1"/>
</dbReference>
<dbReference type="InterPro" id="IPR005517">
    <property type="entry name" value="Transl_elong_EFG/EF2_IV"/>
</dbReference>
<dbReference type="InterPro" id="IPR004540">
    <property type="entry name" value="Transl_elong_EFG/EF2"/>
</dbReference>
<dbReference type="NCBIfam" id="TIGR00484">
    <property type="entry name" value="EF-G"/>
    <property type="match status" value="1"/>
</dbReference>
<dbReference type="AlphaFoldDB" id="A0A7X1B321"/>
<dbReference type="PANTHER" id="PTHR43261">
    <property type="entry name" value="TRANSLATION ELONGATION FACTOR G-RELATED"/>
    <property type="match status" value="1"/>
</dbReference>
<evidence type="ECO:0000256" key="5">
    <source>
        <dbReference type="ARBA" id="ARBA00022768"/>
    </source>
</evidence>
<dbReference type="FunFam" id="3.30.70.870:FF:000001">
    <property type="entry name" value="Elongation factor G"/>
    <property type="match status" value="1"/>
</dbReference>
<dbReference type="InterPro" id="IPR035647">
    <property type="entry name" value="EFG_III/V"/>
</dbReference>
<dbReference type="InterPro" id="IPR027417">
    <property type="entry name" value="P-loop_NTPase"/>
</dbReference>
<dbReference type="GO" id="GO:0003746">
    <property type="term" value="F:translation elongation factor activity"/>
    <property type="evidence" value="ECO:0007669"/>
    <property type="project" value="UniProtKB-UniRule"/>
</dbReference>
<sequence>MATDLSKYRNIGIFAHVDAGKTTTTERILKLTGKIHKLGEVHEGESTMDFMEQEAERGITIQSAATTCFWPGSEQQYDSHRFNIIDTPGHVDFTIEVYRSLKVLDGGIGVFCGSGGVEPQSETNWRYANESEVSRIIYVNKLDRIGADFFRVVKQIETRLGARPLVMVLPIGKESELKGVVDLLTRTAWVWDETGDPLNYSKQEVPADMADAVEEWREKLIETAVEQDDDLMEAYLEGNEPSIEDVKKCIRKGTINLDFFPTYCGSSFKNKGVQNVLDAVVDYLPSPTEVKPQPEVDAEGNETGQFCLVDPKRPVRALAFKIMDDKYGALTFFRIYSGTIAKGSTLLNTFTGKTERIGRIIEMHADDRNEVDSCQAGDIVAFLGMKTVQTGHTLADENDPATLEPMVFPDPVISIAITPKDKANAEKLGVALGKMVAEDPSFRVETDEDSGETILKGMGELHLDIKVDILKRTYGAEVLVGKPQVAYRESIQAPISDSYTHKKQSGGSGQYGKIEYTIEPGEAGSGFQFESQVVGGNVPKEFWPAVEKGFKQSVERGVLAGYPVVDVKVALTDGGYHPVDSSAVAFEIAAKAAYRQSMPKASPQILEPIMKVDVFVQEENIGDVIGDLNRRRGMIKEQESTTTGVQIKADAPLSEMFGYIGSLRTMTSGRGQFSMEFSHYAACPRNVSDEVIKAAAEREEAKKK</sequence>
<dbReference type="Gene3D" id="3.30.230.10">
    <property type="match status" value="1"/>
</dbReference>
<dbReference type="InterPro" id="IPR035649">
    <property type="entry name" value="EFG_V"/>
</dbReference>
<dbReference type="InterPro" id="IPR004161">
    <property type="entry name" value="EFTu-like_2"/>
</dbReference>
<dbReference type="InterPro" id="IPR000640">
    <property type="entry name" value="EFG_V-like"/>
</dbReference>
<dbReference type="CDD" id="cd01886">
    <property type="entry name" value="EF-G"/>
    <property type="match status" value="1"/>
</dbReference>
<keyword evidence="12" id="KW-1185">Reference proteome</keyword>
<dbReference type="SMART" id="SM00838">
    <property type="entry name" value="EFG_C"/>
    <property type="match status" value="1"/>
</dbReference>
<dbReference type="Gene3D" id="3.40.50.300">
    <property type="entry name" value="P-loop containing nucleotide triphosphate hydrolases"/>
    <property type="match status" value="1"/>
</dbReference>
<evidence type="ECO:0000313" key="12">
    <source>
        <dbReference type="Proteomes" id="UP000526501"/>
    </source>
</evidence>
<dbReference type="InterPro" id="IPR005225">
    <property type="entry name" value="Small_GTP-bd"/>
</dbReference>
<dbReference type="Gene3D" id="2.40.30.10">
    <property type="entry name" value="Translation factors"/>
    <property type="match status" value="1"/>
</dbReference>
<dbReference type="Proteomes" id="UP000526501">
    <property type="component" value="Unassembled WGS sequence"/>
</dbReference>
<evidence type="ECO:0000256" key="3">
    <source>
        <dbReference type="ARBA" id="ARBA00022490"/>
    </source>
</evidence>
<dbReference type="FunFam" id="3.40.50.300:FF:000029">
    <property type="entry name" value="Elongation factor G"/>
    <property type="match status" value="1"/>
</dbReference>